<organism evidence="1">
    <name type="scientific">Singulisphaera sp. Ch08</name>
    <dbReference type="NCBI Taxonomy" id="3120278"/>
    <lineage>
        <taxon>Bacteria</taxon>
        <taxon>Pseudomonadati</taxon>
        <taxon>Planctomycetota</taxon>
        <taxon>Planctomycetia</taxon>
        <taxon>Isosphaerales</taxon>
        <taxon>Isosphaeraceae</taxon>
        <taxon>Singulisphaera</taxon>
    </lineage>
</organism>
<dbReference type="EMBL" id="CP155447">
    <property type="protein sequence ID" value="XBH00889.1"/>
    <property type="molecule type" value="Genomic_DNA"/>
</dbReference>
<sequence length="95" mass="10960">MSTTHVRCSLPTCREAATYKIASHWSGGSFSELKTYGFACADHLGPVFREAEERQQAYQPSPGETIEEIAIYRFEQGKRDRQLQRLWGLEENYRS</sequence>
<reference evidence="1" key="1">
    <citation type="submission" date="2024-05" db="EMBL/GenBank/DDBJ databases">
        <title>Planctomycetes of the genus Singulisphaera possess chitinolytic capabilities.</title>
        <authorList>
            <person name="Ivanova A."/>
        </authorList>
    </citation>
    <scope>NUCLEOTIDE SEQUENCE</scope>
    <source>
        <strain evidence="1">Ch08T</strain>
    </source>
</reference>
<proteinExistence type="predicted"/>
<gene>
    <name evidence="1" type="ORF">V5E97_21275</name>
</gene>
<name>A0AAU7C6J6_9BACT</name>
<dbReference type="AlphaFoldDB" id="A0AAU7C6J6"/>
<dbReference type="RefSeq" id="WP_406693571.1">
    <property type="nucleotide sequence ID" value="NZ_CP155447.1"/>
</dbReference>
<accession>A0AAU7C6J6</accession>
<evidence type="ECO:0000313" key="1">
    <source>
        <dbReference type="EMBL" id="XBH00889.1"/>
    </source>
</evidence>
<protein>
    <submittedName>
        <fullName evidence="1">Uncharacterized protein</fullName>
    </submittedName>
</protein>